<name>A0A397QA84_9HYPH</name>
<keyword evidence="4" id="KW-1185">Reference proteome</keyword>
<comment type="caution">
    <text evidence="3">The sequence shown here is derived from an EMBL/GenBank/DDBJ whole genome shotgun (WGS) entry which is preliminary data.</text>
</comment>
<dbReference type="InterPro" id="IPR006158">
    <property type="entry name" value="Cobalamin-bd"/>
</dbReference>
<dbReference type="Proteomes" id="UP000266273">
    <property type="component" value="Unassembled WGS sequence"/>
</dbReference>
<sequence length="306" mass="33493">MPVTRIPQADAAPDQQDLGGDADYEIDAGDDNDSRTPITARRPASENEVSEQLSRTIESEVIPRLMLAHRISPEWGLAPLKGEPQLKSGNVEDFTQLVLQNDFALAAAYIEARRAEGAALDQIFLELMAPTARMLGEYWDKDYCDFTQVTIGLSMLQQLLRKYSPAATVDGEVNAPLRQALVMPAPGEQHTFGISMVEEFMRSGGWRVEHHPAQSAEDLVKMVQDNWYALVGLSLSHEALYQNLSNCIGDIRRQSRNGSIGVMVGGPFFLEHPDLIQSVGADATAVNGPDAVVQARALVHRKQSGG</sequence>
<organism evidence="3 4">
    <name type="scientific">Dichotomicrobium thermohalophilum</name>
    <dbReference type="NCBI Taxonomy" id="933063"/>
    <lineage>
        <taxon>Bacteria</taxon>
        <taxon>Pseudomonadati</taxon>
        <taxon>Pseudomonadota</taxon>
        <taxon>Alphaproteobacteria</taxon>
        <taxon>Hyphomicrobiales</taxon>
        <taxon>Hyphomicrobiaceae</taxon>
        <taxon>Dichotomicrobium</taxon>
    </lineage>
</organism>
<protein>
    <submittedName>
        <fullName evidence="3">Methanogenic corrinoid protein MtbC1</fullName>
    </submittedName>
</protein>
<dbReference type="RefSeq" id="WP_170144385.1">
    <property type="nucleotide sequence ID" value="NZ_QXDF01000001.1"/>
</dbReference>
<feature type="compositionally biased region" description="Acidic residues" evidence="1">
    <location>
        <begin position="20"/>
        <end position="31"/>
    </location>
</feature>
<evidence type="ECO:0000313" key="4">
    <source>
        <dbReference type="Proteomes" id="UP000266273"/>
    </source>
</evidence>
<dbReference type="GO" id="GO:0046872">
    <property type="term" value="F:metal ion binding"/>
    <property type="evidence" value="ECO:0007669"/>
    <property type="project" value="InterPro"/>
</dbReference>
<proteinExistence type="predicted"/>
<dbReference type="GO" id="GO:0031419">
    <property type="term" value="F:cobalamin binding"/>
    <property type="evidence" value="ECO:0007669"/>
    <property type="project" value="InterPro"/>
</dbReference>
<dbReference type="AlphaFoldDB" id="A0A397QA84"/>
<dbReference type="EMBL" id="QXDF01000001">
    <property type="protein sequence ID" value="RIA56715.1"/>
    <property type="molecule type" value="Genomic_DNA"/>
</dbReference>
<dbReference type="InterPro" id="IPR036724">
    <property type="entry name" value="Cobalamin-bd_sf"/>
</dbReference>
<reference evidence="3 4" key="1">
    <citation type="submission" date="2018-08" db="EMBL/GenBank/DDBJ databases">
        <title>Genomic Encyclopedia of Archaeal and Bacterial Type Strains, Phase II (KMG-II): from individual species to whole genera.</title>
        <authorList>
            <person name="Goeker M."/>
        </authorList>
    </citation>
    <scope>NUCLEOTIDE SEQUENCE [LARGE SCALE GENOMIC DNA]</scope>
    <source>
        <strain evidence="3 4">DSM 5002</strain>
    </source>
</reference>
<evidence type="ECO:0000256" key="1">
    <source>
        <dbReference type="SAM" id="MobiDB-lite"/>
    </source>
</evidence>
<dbReference type="Gene3D" id="3.40.50.280">
    <property type="entry name" value="Cobalamin-binding domain"/>
    <property type="match status" value="1"/>
</dbReference>
<feature type="domain" description="B12-binding" evidence="2">
    <location>
        <begin position="177"/>
        <end position="306"/>
    </location>
</feature>
<evidence type="ECO:0000313" key="3">
    <source>
        <dbReference type="EMBL" id="RIA56715.1"/>
    </source>
</evidence>
<accession>A0A397QA84</accession>
<gene>
    <name evidence="3" type="ORF">BXY53_1823</name>
</gene>
<evidence type="ECO:0000259" key="2">
    <source>
        <dbReference type="PROSITE" id="PS51332"/>
    </source>
</evidence>
<dbReference type="SUPFAM" id="SSF52242">
    <property type="entry name" value="Cobalamin (vitamin B12)-binding domain"/>
    <property type="match status" value="1"/>
</dbReference>
<feature type="region of interest" description="Disordered" evidence="1">
    <location>
        <begin position="1"/>
        <end position="53"/>
    </location>
</feature>
<dbReference type="Pfam" id="PF02310">
    <property type="entry name" value="B12-binding"/>
    <property type="match status" value="1"/>
</dbReference>
<dbReference type="PROSITE" id="PS51332">
    <property type="entry name" value="B12_BINDING"/>
    <property type="match status" value="1"/>
</dbReference>